<comment type="caution">
    <text evidence="2">The sequence shown here is derived from an EMBL/GenBank/DDBJ whole genome shotgun (WGS) entry which is preliminary data.</text>
</comment>
<evidence type="ECO:0000259" key="1">
    <source>
        <dbReference type="Pfam" id="PF13472"/>
    </source>
</evidence>
<accession>A0A4Q9DKS9</accession>
<organism evidence="2 3">
    <name type="scientific">Paenibacillus thalictri</name>
    <dbReference type="NCBI Taxonomy" id="2527873"/>
    <lineage>
        <taxon>Bacteria</taxon>
        <taxon>Bacillati</taxon>
        <taxon>Bacillota</taxon>
        <taxon>Bacilli</taxon>
        <taxon>Bacillales</taxon>
        <taxon>Paenibacillaceae</taxon>
        <taxon>Paenibacillus</taxon>
    </lineage>
</organism>
<sequence>MKWMSAETAGICDWAVRHAEENGTCRLARLPAEWLGRFPGEMARTAVYPTGLEIRFRTDADVLQFAYSFRRAPGAGGQQLAVYTQHAEQEYELRDGEYTELAVKPAGKGLRSVRIVLPWKGELTFHGIGVGSEFQYEPEADDKRPRICFYGDSITQGSYAGSPLSTYPYLVGKMLNVQTVNHGYGGAGFPDPAMAIHLGRDVAWDVLCLAIGTNSYGRGLESGEEYMELFRTFIHTVRRYKPHAPLLCVSPIWRGNSDGRGESNRRGSQLADYRRSIEAAVAELQQSDKHLAILDGMTLIGGPDGLTGDLLHPDDTGMEKIAVGVANCLDRWLHLSGPQYAAEREAGDDGTRSDTNA</sequence>
<name>A0A4Q9DKS9_9BACL</name>
<protein>
    <recommendedName>
        <fullName evidence="1">SGNH hydrolase-type esterase domain-containing protein</fullName>
    </recommendedName>
</protein>
<dbReference type="PANTHER" id="PTHR30383">
    <property type="entry name" value="THIOESTERASE 1/PROTEASE 1/LYSOPHOSPHOLIPASE L1"/>
    <property type="match status" value="1"/>
</dbReference>
<dbReference type="GO" id="GO:0004622">
    <property type="term" value="F:phosphatidylcholine lysophospholipase activity"/>
    <property type="evidence" value="ECO:0007669"/>
    <property type="project" value="TreeGrafter"/>
</dbReference>
<dbReference type="InterPro" id="IPR013830">
    <property type="entry name" value="SGNH_hydro"/>
</dbReference>
<evidence type="ECO:0000313" key="2">
    <source>
        <dbReference type="EMBL" id="TBL73330.1"/>
    </source>
</evidence>
<reference evidence="2 3" key="1">
    <citation type="submission" date="2019-02" db="EMBL/GenBank/DDBJ databases">
        <title>Paenibacillus sp. nov., isolated from surface-sterilized tissue of Thalictrum simplex L.</title>
        <authorList>
            <person name="Tuo L."/>
        </authorList>
    </citation>
    <scope>NUCLEOTIDE SEQUENCE [LARGE SCALE GENOMIC DNA]</scope>
    <source>
        <strain evidence="2 3">N2SHLJ1</strain>
    </source>
</reference>
<dbReference type="RefSeq" id="WP_131016570.1">
    <property type="nucleotide sequence ID" value="NZ_SIRE01000021.1"/>
</dbReference>
<dbReference type="Gene3D" id="2.60.120.260">
    <property type="entry name" value="Galactose-binding domain-like"/>
    <property type="match status" value="1"/>
</dbReference>
<evidence type="ECO:0000313" key="3">
    <source>
        <dbReference type="Proteomes" id="UP000293142"/>
    </source>
</evidence>
<dbReference type="InterPro" id="IPR036514">
    <property type="entry name" value="SGNH_hydro_sf"/>
</dbReference>
<dbReference type="Pfam" id="PF13472">
    <property type="entry name" value="Lipase_GDSL_2"/>
    <property type="match status" value="1"/>
</dbReference>
<dbReference type="AlphaFoldDB" id="A0A4Q9DKS9"/>
<dbReference type="InterPro" id="IPR051532">
    <property type="entry name" value="Ester_Hydrolysis_Enzymes"/>
</dbReference>
<dbReference type="Proteomes" id="UP000293142">
    <property type="component" value="Unassembled WGS sequence"/>
</dbReference>
<feature type="domain" description="SGNH hydrolase-type esterase" evidence="1">
    <location>
        <begin position="149"/>
        <end position="319"/>
    </location>
</feature>
<dbReference type="SUPFAM" id="SSF52266">
    <property type="entry name" value="SGNH hydrolase"/>
    <property type="match status" value="1"/>
</dbReference>
<dbReference type="OrthoDB" id="2060945at2"/>
<proteinExistence type="predicted"/>
<gene>
    <name evidence="2" type="ORF">EYB31_27010</name>
</gene>
<dbReference type="EMBL" id="SIRE01000021">
    <property type="protein sequence ID" value="TBL73330.1"/>
    <property type="molecule type" value="Genomic_DNA"/>
</dbReference>
<dbReference type="PANTHER" id="PTHR30383:SF5">
    <property type="entry name" value="SGNH HYDROLASE-TYPE ESTERASE DOMAIN-CONTAINING PROTEIN"/>
    <property type="match status" value="1"/>
</dbReference>
<keyword evidence="3" id="KW-1185">Reference proteome</keyword>
<dbReference type="Gene3D" id="3.40.50.1110">
    <property type="entry name" value="SGNH hydrolase"/>
    <property type="match status" value="1"/>
</dbReference>